<dbReference type="SUPFAM" id="SSF53756">
    <property type="entry name" value="UDP-Glycosyltransferase/glycogen phosphorylase"/>
    <property type="match status" value="1"/>
</dbReference>
<name>A0AAU9RG53_THLAR</name>
<dbReference type="AlphaFoldDB" id="A0AAU9RG53"/>
<dbReference type="PANTHER" id="PTHR48045:SF20">
    <property type="entry name" value="UDP-RHAMNOSE:RHAMNOSYLTRANSFERASE 1"/>
    <property type="match status" value="1"/>
</dbReference>
<dbReference type="EMBL" id="CAJVSB020000099">
    <property type="protein sequence ID" value="CAH2041482.1"/>
    <property type="molecule type" value="Genomic_DNA"/>
</dbReference>
<gene>
    <name evidence="2" type="ORF">TAV2_LOCUS4458</name>
</gene>
<dbReference type="Gene3D" id="3.40.50.2000">
    <property type="entry name" value="Glycogen Phosphorylase B"/>
    <property type="match status" value="1"/>
</dbReference>
<organism evidence="2 3">
    <name type="scientific">Thlaspi arvense</name>
    <name type="common">Field penny-cress</name>
    <dbReference type="NCBI Taxonomy" id="13288"/>
    <lineage>
        <taxon>Eukaryota</taxon>
        <taxon>Viridiplantae</taxon>
        <taxon>Streptophyta</taxon>
        <taxon>Embryophyta</taxon>
        <taxon>Tracheophyta</taxon>
        <taxon>Spermatophyta</taxon>
        <taxon>Magnoliopsida</taxon>
        <taxon>eudicotyledons</taxon>
        <taxon>Gunneridae</taxon>
        <taxon>Pentapetalae</taxon>
        <taxon>rosids</taxon>
        <taxon>malvids</taxon>
        <taxon>Brassicales</taxon>
        <taxon>Brassicaceae</taxon>
        <taxon>Thlaspideae</taxon>
        <taxon>Thlaspi</taxon>
    </lineage>
</organism>
<evidence type="ECO:0000313" key="2">
    <source>
        <dbReference type="EMBL" id="CAH2041482.1"/>
    </source>
</evidence>
<dbReference type="Proteomes" id="UP000836841">
    <property type="component" value="Unassembled WGS sequence"/>
</dbReference>
<dbReference type="PANTHER" id="PTHR48045">
    <property type="entry name" value="UDP-GLYCOSYLTRANSFERASE 72B1"/>
    <property type="match status" value="1"/>
</dbReference>
<feature type="region of interest" description="Disordered" evidence="1">
    <location>
        <begin position="1"/>
        <end position="29"/>
    </location>
</feature>
<feature type="compositionally biased region" description="Basic and acidic residues" evidence="1">
    <location>
        <begin position="1"/>
        <end position="12"/>
    </location>
</feature>
<evidence type="ECO:0000256" key="1">
    <source>
        <dbReference type="SAM" id="MobiDB-lite"/>
    </source>
</evidence>
<reference evidence="2 3" key="1">
    <citation type="submission" date="2022-03" db="EMBL/GenBank/DDBJ databases">
        <authorList>
            <person name="Nunn A."/>
            <person name="Chopra R."/>
            <person name="Nunn A."/>
            <person name="Contreras Garrido A."/>
        </authorList>
    </citation>
    <scope>NUCLEOTIDE SEQUENCE [LARGE SCALE GENOMIC DNA]</scope>
</reference>
<proteinExistence type="predicted"/>
<protein>
    <submittedName>
        <fullName evidence="2">Uncharacterized protein</fullName>
    </submittedName>
</protein>
<sequence length="170" mass="19156">MAGPSGRDERQTHNSTWVNFPSLQDSGDKKSKIWVSISEWPGKQRVGSVVYVALGSESPLSQEELTELALGLQLFGLPFLWALRKPPRSGKSDSVELPEGFEERTKGRGAVAFDDKVGLEKRRDDEDGSFRREVVVETLKQVIVEEEGKTYRDKAEEMKAIFGDKERQDK</sequence>
<accession>A0AAU9RG53</accession>
<evidence type="ECO:0000313" key="3">
    <source>
        <dbReference type="Proteomes" id="UP000836841"/>
    </source>
</evidence>
<feature type="compositionally biased region" description="Polar residues" evidence="1">
    <location>
        <begin position="13"/>
        <end position="25"/>
    </location>
</feature>
<keyword evidence="3" id="KW-1185">Reference proteome</keyword>
<comment type="caution">
    <text evidence="2">The sequence shown here is derived from an EMBL/GenBank/DDBJ whole genome shotgun (WGS) entry which is preliminary data.</text>
</comment>